<comment type="caution">
    <text evidence="1">The sequence shown here is derived from an EMBL/GenBank/DDBJ whole genome shotgun (WGS) entry which is preliminary data.</text>
</comment>
<keyword evidence="2" id="KW-1185">Reference proteome</keyword>
<dbReference type="Proteomes" id="UP000278327">
    <property type="component" value="Unassembled WGS sequence"/>
</dbReference>
<reference evidence="1 2" key="1">
    <citation type="journal article" date="2019" name="Microbiol. Resour. Announc.">
        <title>Draft Genome Sequences of Type Strains of Gordonibacter faecihominis, Paraeggerthella hongkongensis, Parvibacter caecicola,Slackia equolifaciens, Slackia faecicanis, and Slackia isoflavoniconvertens.</title>
        <authorList>
            <person name="Danylec N."/>
            <person name="Stoll D.A."/>
            <person name="Dotsch A."/>
            <person name="Huch M."/>
        </authorList>
    </citation>
    <scope>NUCLEOTIDE SEQUENCE [LARGE SCALE GENOMIC DNA]</scope>
    <source>
        <strain evidence="1 2">DSM 18785</strain>
    </source>
</reference>
<dbReference type="AlphaFoldDB" id="A0A3N0APV7"/>
<protein>
    <recommendedName>
        <fullName evidence="3">HEPN domain-containing protein</fullName>
    </recommendedName>
</protein>
<evidence type="ECO:0000313" key="1">
    <source>
        <dbReference type="EMBL" id="RNL36865.1"/>
    </source>
</evidence>
<accession>A0A3N0APV7</accession>
<sequence>MWQGMAITGRCAIDGIADCPGNVFSVAGDIGMSLFASFGNELSYEDAIQLDEAFAATHVNYGKAPLFNGAPHEDSSWESRKEFIFSSGLSIEETVERIRSVDGTATDFGVAERTALWRDYWLEYINIFNVLTGTHPDSVATVFVGRQAIEIGFKYLLFKNTYHFPKTHDLGVLSREFLSAYGVGGKYLEYVDDFCVLYCKYLEGGNPEYFRFPEYKSNNYFAGTCLDLKWLCHNFALILLKLIHFDHLDAVFK</sequence>
<dbReference type="RefSeq" id="WP_117283540.1">
    <property type="nucleotide sequence ID" value="NZ_JAMTCE010000024.1"/>
</dbReference>
<evidence type="ECO:0000313" key="2">
    <source>
        <dbReference type="Proteomes" id="UP000278327"/>
    </source>
</evidence>
<organism evidence="1 2">
    <name type="scientific">Adlercreutzia equolifaciens subsp. celatus DSM 18785</name>
    <dbReference type="NCBI Taxonomy" id="1121021"/>
    <lineage>
        <taxon>Bacteria</taxon>
        <taxon>Bacillati</taxon>
        <taxon>Actinomycetota</taxon>
        <taxon>Coriobacteriia</taxon>
        <taxon>Eggerthellales</taxon>
        <taxon>Eggerthellaceae</taxon>
        <taxon>Adlercreutzia</taxon>
    </lineage>
</organism>
<gene>
    <name evidence="1" type="ORF">DMP10_09930</name>
</gene>
<proteinExistence type="predicted"/>
<dbReference type="EMBL" id="QICA01000018">
    <property type="protein sequence ID" value="RNL36865.1"/>
    <property type="molecule type" value="Genomic_DNA"/>
</dbReference>
<evidence type="ECO:0008006" key="3">
    <source>
        <dbReference type="Google" id="ProtNLM"/>
    </source>
</evidence>
<name>A0A3N0APV7_9ACTN</name>